<comment type="caution">
    <text evidence="2">The sequence shown here is derived from an EMBL/GenBank/DDBJ whole genome shotgun (WGS) entry which is preliminary data.</text>
</comment>
<organism evidence="2 3">
    <name type="scientific">Portunus trituberculatus</name>
    <name type="common">Swimming crab</name>
    <name type="synonym">Neptunus trituberculatus</name>
    <dbReference type="NCBI Taxonomy" id="210409"/>
    <lineage>
        <taxon>Eukaryota</taxon>
        <taxon>Metazoa</taxon>
        <taxon>Ecdysozoa</taxon>
        <taxon>Arthropoda</taxon>
        <taxon>Crustacea</taxon>
        <taxon>Multicrustacea</taxon>
        <taxon>Malacostraca</taxon>
        <taxon>Eumalacostraca</taxon>
        <taxon>Eucarida</taxon>
        <taxon>Decapoda</taxon>
        <taxon>Pleocyemata</taxon>
        <taxon>Brachyura</taxon>
        <taxon>Eubrachyura</taxon>
        <taxon>Portunoidea</taxon>
        <taxon>Portunidae</taxon>
        <taxon>Portuninae</taxon>
        <taxon>Portunus</taxon>
    </lineage>
</organism>
<feature type="transmembrane region" description="Helical" evidence="1">
    <location>
        <begin position="20"/>
        <end position="37"/>
    </location>
</feature>
<dbReference type="AlphaFoldDB" id="A0A5B7CZE6"/>
<keyword evidence="1" id="KW-1133">Transmembrane helix</keyword>
<gene>
    <name evidence="2" type="ORF">E2C01_007044</name>
</gene>
<keyword evidence="1" id="KW-0812">Transmembrane</keyword>
<keyword evidence="3" id="KW-1185">Reference proteome</keyword>
<accession>A0A5B7CZE6</accession>
<dbReference type="Proteomes" id="UP000324222">
    <property type="component" value="Unassembled WGS sequence"/>
</dbReference>
<reference evidence="2 3" key="1">
    <citation type="submission" date="2019-05" db="EMBL/GenBank/DDBJ databases">
        <title>Another draft genome of Portunus trituberculatus and its Hox gene families provides insights of decapod evolution.</title>
        <authorList>
            <person name="Jeong J.-H."/>
            <person name="Song I."/>
            <person name="Kim S."/>
            <person name="Choi T."/>
            <person name="Kim D."/>
            <person name="Ryu S."/>
            <person name="Kim W."/>
        </authorList>
    </citation>
    <scope>NUCLEOTIDE SEQUENCE [LARGE SCALE GENOMIC DNA]</scope>
    <source>
        <tissue evidence="2">Muscle</tissue>
    </source>
</reference>
<evidence type="ECO:0000256" key="1">
    <source>
        <dbReference type="SAM" id="Phobius"/>
    </source>
</evidence>
<sequence>MNNVSVREVSDKIRHRFTSAAARVYLPTAFGCLQFYLSSVSSQFTLLTGTDQDLKPDPKFFPYGSKGRITEPQAQGKFLILGPGRTPEMWLHNHTRENFPGAIISHLLERLLLAAATSLTLLLRSRAVRFRRRSSRLR</sequence>
<keyword evidence="1" id="KW-0472">Membrane</keyword>
<feature type="transmembrane region" description="Helical" evidence="1">
    <location>
        <begin position="99"/>
        <end position="123"/>
    </location>
</feature>
<protein>
    <submittedName>
        <fullName evidence="2">Uncharacterized protein</fullName>
    </submittedName>
</protein>
<name>A0A5B7CZE6_PORTR</name>
<evidence type="ECO:0000313" key="3">
    <source>
        <dbReference type="Proteomes" id="UP000324222"/>
    </source>
</evidence>
<proteinExistence type="predicted"/>
<evidence type="ECO:0000313" key="2">
    <source>
        <dbReference type="EMBL" id="MPC14281.1"/>
    </source>
</evidence>
<dbReference type="EMBL" id="VSRR010000340">
    <property type="protein sequence ID" value="MPC14281.1"/>
    <property type="molecule type" value="Genomic_DNA"/>
</dbReference>